<comment type="subcellular location">
    <subcellularLocation>
        <location evidence="4">Golgi apparatus membrane</location>
        <topology evidence="4">Single-pass type II membrane protein</topology>
    </subcellularLocation>
</comment>
<dbReference type="EMBL" id="CAJGYO010000028">
    <property type="protein sequence ID" value="CAD6340674.1"/>
    <property type="molecule type" value="Genomic_DNA"/>
</dbReference>
<evidence type="ECO:0000256" key="2">
    <source>
        <dbReference type="ARBA" id="ARBA00006351"/>
    </source>
</evidence>
<sequence>SKQFVADDGLAASGSDTSLRHVQNRESGFRLWQMASLPPALIAFDGRVQAIEPLWNLPGLGWRVPHPDLVRFSAVLHFSGPRKPWLEVAFPELRQLWLAHLNASDSFLQGCVVEERTKKGNENHGCLYFKCARNGFPKLCGYYRFEKQYFQQMKDLNIVIVQPSNWAEVVEEEASVGSPYGDKQRKE</sequence>
<dbReference type="InterPro" id="IPR029044">
    <property type="entry name" value="Nucleotide-diphossugar_trans"/>
</dbReference>
<keyword evidence="3 4" id="KW-0328">Glycosyltransferase</keyword>
<dbReference type="InterPro" id="IPR029993">
    <property type="entry name" value="GAUT"/>
</dbReference>
<accession>A0A811SHC7</accession>
<dbReference type="SUPFAM" id="SSF53448">
    <property type="entry name" value="Nucleotide-diphospho-sugar transferases"/>
    <property type="match status" value="1"/>
</dbReference>
<keyword evidence="4" id="KW-0333">Golgi apparatus</keyword>
<keyword evidence="4" id="KW-0961">Cell wall biogenesis/degradation</keyword>
<dbReference type="InterPro" id="IPR002495">
    <property type="entry name" value="Glyco_trans_8"/>
</dbReference>
<keyword evidence="6" id="KW-1185">Reference proteome</keyword>
<evidence type="ECO:0000256" key="4">
    <source>
        <dbReference type="RuleBase" id="RU362027"/>
    </source>
</evidence>
<protein>
    <recommendedName>
        <fullName evidence="4">Hexosyltransferase</fullName>
        <ecNumber evidence="4">2.4.1.-</ecNumber>
    </recommendedName>
</protein>
<organism evidence="5 6">
    <name type="scientific">Miscanthus lutarioriparius</name>
    <dbReference type="NCBI Taxonomy" id="422564"/>
    <lineage>
        <taxon>Eukaryota</taxon>
        <taxon>Viridiplantae</taxon>
        <taxon>Streptophyta</taxon>
        <taxon>Embryophyta</taxon>
        <taxon>Tracheophyta</taxon>
        <taxon>Spermatophyta</taxon>
        <taxon>Magnoliopsida</taxon>
        <taxon>Liliopsida</taxon>
        <taxon>Poales</taxon>
        <taxon>Poaceae</taxon>
        <taxon>PACMAD clade</taxon>
        <taxon>Panicoideae</taxon>
        <taxon>Andropogonodae</taxon>
        <taxon>Andropogoneae</taxon>
        <taxon>Saccharinae</taxon>
        <taxon>Miscanthus</taxon>
    </lineage>
</organism>
<dbReference type="Proteomes" id="UP000604825">
    <property type="component" value="Unassembled WGS sequence"/>
</dbReference>
<evidence type="ECO:0000256" key="3">
    <source>
        <dbReference type="ARBA" id="ARBA00022676"/>
    </source>
</evidence>
<dbReference type="PANTHER" id="PTHR32116:SF30">
    <property type="entry name" value="GALACTURONOSYLTRANSFERASE 15-RELATED"/>
    <property type="match status" value="1"/>
</dbReference>
<dbReference type="PANTHER" id="PTHR32116">
    <property type="entry name" value="GALACTURONOSYLTRANSFERASE 4-RELATED"/>
    <property type="match status" value="1"/>
</dbReference>
<comment type="caution">
    <text evidence="5">The sequence shown here is derived from an EMBL/GenBank/DDBJ whole genome shotgun (WGS) entry which is preliminary data.</text>
</comment>
<dbReference type="EC" id="2.4.1.-" evidence="4"/>
<dbReference type="UniPathway" id="UPA00845"/>
<reference evidence="5" key="1">
    <citation type="submission" date="2020-10" db="EMBL/GenBank/DDBJ databases">
        <authorList>
            <person name="Han B."/>
            <person name="Lu T."/>
            <person name="Zhao Q."/>
            <person name="Huang X."/>
            <person name="Zhao Y."/>
        </authorList>
    </citation>
    <scope>NUCLEOTIDE SEQUENCE</scope>
</reference>
<dbReference type="Gene3D" id="3.90.550.10">
    <property type="entry name" value="Spore Coat Polysaccharide Biosynthesis Protein SpsA, Chain A"/>
    <property type="match status" value="1"/>
</dbReference>
<comment type="pathway">
    <text evidence="1 4">Glycan metabolism; pectin biosynthesis.</text>
</comment>
<keyword evidence="3 4" id="KW-0808">Transferase</keyword>
<evidence type="ECO:0000256" key="1">
    <source>
        <dbReference type="ARBA" id="ARBA00004877"/>
    </source>
</evidence>
<dbReference type="GO" id="GO:0045489">
    <property type="term" value="P:pectin biosynthetic process"/>
    <property type="evidence" value="ECO:0007669"/>
    <property type="project" value="UniProtKB-UniPathway"/>
</dbReference>
<proteinExistence type="inferred from homology"/>
<dbReference type="OrthoDB" id="411524at2759"/>
<comment type="similarity">
    <text evidence="2 4">Belongs to the glycosyltransferase 8 family.</text>
</comment>
<dbReference type="Pfam" id="PF01501">
    <property type="entry name" value="Glyco_transf_8"/>
    <property type="match status" value="1"/>
</dbReference>
<dbReference type="GO" id="GO:0000139">
    <property type="term" value="C:Golgi membrane"/>
    <property type="evidence" value="ECO:0007669"/>
    <property type="project" value="UniProtKB-SubCell"/>
</dbReference>
<evidence type="ECO:0000313" key="5">
    <source>
        <dbReference type="EMBL" id="CAD6340674.1"/>
    </source>
</evidence>
<dbReference type="GO" id="GO:0071555">
    <property type="term" value="P:cell wall organization"/>
    <property type="evidence" value="ECO:0007669"/>
    <property type="project" value="UniProtKB-KW"/>
</dbReference>
<dbReference type="AlphaFoldDB" id="A0A811SHC7"/>
<dbReference type="GO" id="GO:0047262">
    <property type="term" value="F:polygalacturonate 4-alpha-galacturonosyltransferase activity"/>
    <property type="evidence" value="ECO:0007669"/>
    <property type="project" value="InterPro"/>
</dbReference>
<gene>
    <name evidence="5" type="ORF">NCGR_LOCUS64772</name>
</gene>
<name>A0A811SHC7_9POAL</name>
<feature type="non-terminal residue" evidence="5">
    <location>
        <position position="1"/>
    </location>
</feature>
<evidence type="ECO:0000313" key="6">
    <source>
        <dbReference type="Proteomes" id="UP000604825"/>
    </source>
</evidence>